<keyword evidence="1" id="KW-0175">Coiled coil</keyword>
<feature type="compositionally biased region" description="Basic and acidic residues" evidence="2">
    <location>
        <begin position="231"/>
        <end position="267"/>
    </location>
</feature>
<proteinExistence type="predicted"/>
<feature type="region of interest" description="Disordered" evidence="2">
    <location>
        <begin position="620"/>
        <end position="647"/>
    </location>
</feature>
<sequence length="737" mass="88072">MLQSHDEGIENELLDEIPVAEPRVLSIEDFDEDASSNCEILNSPRTLEACCEVGVTPDELIKRPIEYFIRPQESSSLTQKRCDRYELQRVQLIEQVRATRQSIIQKQNSPMKSSCRYDGNTLKMFSKANKSMMESTMIETERKRLERIQQRQLLEMQQLMQIEIRQAEMEAQRIQEAAIKKKREEELEKEKVKRAREVDEIRRQRELEKVQDEQETIMAQKKLTQRNYQEAQRHKALEAAEEKARRLESIERERERQRKQDEHREKTQAILTELQEQALERVKEMNEREKSRVEKLERAREERARRMQQKAQKNKERVENVLSDKERLAIDQRQSLEYRQAESERRREQREHELSLRKQQQTELEEARRAMEAEIRQNQLIAEEERRQKLIQVENEAEYRLRLREEAKVRERILKMQEDAKRQEERERVAERMRKVEEERQSNVLAKCVEKSTRNQTAQDRRRIELRMKLEDAKLREEEIAKALERQARKDDYHRSQLSSKIEADKQRSEAIRAQKDALLKKRKLVKQKAEIQRHEILDSFTKMKITKKFDVEHFASKNGIDISVCKSVNSSVEKPVTARPKSASRPTSKPTKRPMTAKARSQTTASSICRERYISRRISRYPREEKPKQESITSSSSELEIESSNEDAIREQLEQFRRHQNQELLHILEEEQAAEEQREIILRNASDAAERRRLEKIFGVERNQASERIMHITEEHEIMFAQRMADLNYHLPTLKP</sequence>
<name>A0A1W0A638_9STRA</name>
<evidence type="ECO:0000256" key="1">
    <source>
        <dbReference type="SAM" id="Coils"/>
    </source>
</evidence>
<evidence type="ECO:0000256" key="2">
    <source>
        <dbReference type="SAM" id="MobiDB-lite"/>
    </source>
</evidence>
<dbReference type="STRING" id="74557.A0A1W0A638"/>
<reference evidence="3 4" key="1">
    <citation type="journal article" date="2014" name="Genome Biol. Evol.">
        <title>The secreted proteins of Achlya hypogyna and Thraustotheca clavata identify the ancestral oomycete secretome and reveal gene acquisitions by horizontal gene transfer.</title>
        <authorList>
            <person name="Misner I."/>
            <person name="Blouin N."/>
            <person name="Leonard G."/>
            <person name="Richards T.A."/>
            <person name="Lane C.E."/>
        </authorList>
    </citation>
    <scope>NUCLEOTIDE SEQUENCE [LARGE SCALE GENOMIC DNA]</scope>
    <source>
        <strain evidence="3 4">ATCC 34112</strain>
    </source>
</reference>
<evidence type="ECO:0000313" key="4">
    <source>
        <dbReference type="Proteomes" id="UP000243217"/>
    </source>
</evidence>
<comment type="caution">
    <text evidence="3">The sequence shown here is derived from an EMBL/GenBank/DDBJ whole genome shotgun (WGS) entry which is preliminary data.</text>
</comment>
<dbReference type="OrthoDB" id="200110at2759"/>
<dbReference type="PANTHER" id="PTHR38019:SF1">
    <property type="entry name" value="N-ACETYLTRANSFERASE DOMAIN-CONTAINING PROTEIN"/>
    <property type="match status" value="1"/>
</dbReference>
<feature type="region of interest" description="Disordered" evidence="2">
    <location>
        <begin position="572"/>
        <end position="607"/>
    </location>
</feature>
<organism evidence="3 4">
    <name type="scientific">Thraustotheca clavata</name>
    <dbReference type="NCBI Taxonomy" id="74557"/>
    <lineage>
        <taxon>Eukaryota</taxon>
        <taxon>Sar</taxon>
        <taxon>Stramenopiles</taxon>
        <taxon>Oomycota</taxon>
        <taxon>Saprolegniomycetes</taxon>
        <taxon>Saprolegniales</taxon>
        <taxon>Achlyaceae</taxon>
        <taxon>Thraustotheca</taxon>
    </lineage>
</organism>
<feature type="compositionally biased region" description="Basic and acidic residues" evidence="2">
    <location>
        <begin position="313"/>
        <end position="356"/>
    </location>
</feature>
<accession>A0A1W0A638</accession>
<protein>
    <submittedName>
        <fullName evidence="3">Uncharacterized protein</fullName>
    </submittedName>
</protein>
<evidence type="ECO:0000313" key="3">
    <source>
        <dbReference type="EMBL" id="OQS05754.1"/>
    </source>
</evidence>
<dbReference type="AlphaFoldDB" id="A0A1W0A638"/>
<feature type="coiled-coil region" evidence="1">
    <location>
        <begin position="157"/>
        <end position="204"/>
    </location>
</feature>
<dbReference type="Proteomes" id="UP000243217">
    <property type="component" value="Unassembled WGS sequence"/>
</dbReference>
<feature type="region of interest" description="Disordered" evidence="2">
    <location>
        <begin position="487"/>
        <end position="509"/>
    </location>
</feature>
<feature type="compositionally biased region" description="Basic and acidic residues" evidence="2">
    <location>
        <begin position="278"/>
        <end position="305"/>
    </location>
</feature>
<keyword evidence="4" id="KW-1185">Reference proteome</keyword>
<dbReference type="PANTHER" id="PTHR38019">
    <property type="entry name" value="KDA ANTIGEN P200, PUTATIVE-RELATED"/>
    <property type="match status" value="1"/>
</dbReference>
<gene>
    <name evidence="3" type="ORF">THRCLA_02151</name>
</gene>
<feature type="region of interest" description="Disordered" evidence="2">
    <location>
        <begin position="230"/>
        <end position="365"/>
    </location>
</feature>
<dbReference type="EMBL" id="JNBS01000420">
    <property type="protein sequence ID" value="OQS05754.1"/>
    <property type="molecule type" value="Genomic_DNA"/>
</dbReference>